<dbReference type="InterPro" id="IPR013320">
    <property type="entry name" value="ConA-like_dom_sf"/>
</dbReference>
<dbReference type="EMBL" id="JEMA01000204">
    <property type="protein sequence ID" value="KYF73246.1"/>
    <property type="molecule type" value="Genomic_DNA"/>
</dbReference>
<feature type="chain" id="PRO_5007567597" description="LamG-like jellyroll fold domain-containing protein" evidence="2">
    <location>
        <begin position="21"/>
        <end position="343"/>
    </location>
</feature>
<feature type="compositionally biased region" description="Gly residues" evidence="1">
    <location>
        <begin position="31"/>
        <end position="47"/>
    </location>
</feature>
<feature type="region of interest" description="Disordered" evidence="1">
    <location>
        <begin position="31"/>
        <end position="82"/>
    </location>
</feature>
<feature type="compositionally biased region" description="Gly residues" evidence="1">
    <location>
        <begin position="57"/>
        <end position="82"/>
    </location>
</feature>
<accession>A0A150QZV0</accession>
<evidence type="ECO:0000313" key="4">
    <source>
        <dbReference type="Proteomes" id="UP000075260"/>
    </source>
</evidence>
<comment type="caution">
    <text evidence="3">The sequence shown here is derived from an EMBL/GenBank/DDBJ whole genome shotgun (WGS) entry which is preliminary data.</text>
</comment>
<dbReference type="PROSITE" id="PS51257">
    <property type="entry name" value="PROKAR_LIPOPROTEIN"/>
    <property type="match status" value="1"/>
</dbReference>
<dbReference type="Proteomes" id="UP000075260">
    <property type="component" value="Unassembled WGS sequence"/>
</dbReference>
<evidence type="ECO:0000313" key="3">
    <source>
        <dbReference type="EMBL" id="KYF73246.1"/>
    </source>
</evidence>
<evidence type="ECO:0000256" key="2">
    <source>
        <dbReference type="SAM" id="SignalP"/>
    </source>
</evidence>
<feature type="signal peptide" evidence="2">
    <location>
        <begin position="1"/>
        <end position="20"/>
    </location>
</feature>
<dbReference type="SUPFAM" id="SSF49899">
    <property type="entry name" value="Concanavalin A-like lectins/glucanases"/>
    <property type="match status" value="1"/>
</dbReference>
<evidence type="ECO:0000256" key="1">
    <source>
        <dbReference type="SAM" id="MobiDB-lite"/>
    </source>
</evidence>
<organism evidence="3 4">
    <name type="scientific">Sorangium cellulosum</name>
    <name type="common">Polyangium cellulosum</name>
    <dbReference type="NCBI Taxonomy" id="56"/>
    <lineage>
        <taxon>Bacteria</taxon>
        <taxon>Pseudomonadati</taxon>
        <taxon>Myxococcota</taxon>
        <taxon>Polyangia</taxon>
        <taxon>Polyangiales</taxon>
        <taxon>Polyangiaceae</taxon>
        <taxon>Sorangium</taxon>
    </lineage>
</organism>
<dbReference type="AlphaFoldDB" id="A0A150QZV0"/>
<reference evidence="3 4" key="1">
    <citation type="submission" date="2014-02" db="EMBL/GenBank/DDBJ databases">
        <title>The small core and large imbalanced accessory genome model reveals a collaborative survival strategy of Sorangium cellulosum strains in nature.</title>
        <authorList>
            <person name="Han K."/>
            <person name="Peng R."/>
            <person name="Blom J."/>
            <person name="Li Y.-Z."/>
        </authorList>
    </citation>
    <scope>NUCLEOTIDE SEQUENCE [LARGE SCALE GENOMIC DNA]</scope>
    <source>
        <strain evidence="3 4">So0008-312</strain>
    </source>
</reference>
<protein>
    <recommendedName>
        <fullName evidence="5">LamG-like jellyroll fold domain-containing protein</fullName>
    </recommendedName>
</protein>
<keyword evidence="2" id="KW-0732">Signal</keyword>
<dbReference type="Gene3D" id="2.60.120.200">
    <property type="match status" value="1"/>
</dbReference>
<gene>
    <name evidence="3" type="ORF">BE15_14570</name>
</gene>
<name>A0A150QZV0_SORCE</name>
<proteinExistence type="predicted"/>
<dbReference type="Pfam" id="PF13385">
    <property type="entry name" value="Laminin_G_3"/>
    <property type="match status" value="1"/>
</dbReference>
<sequence length="343" mass="34164">MRPMTVRLLIVSLLLLAACAPELRLGELPGSGAGGSSSAGGGGGGAGPRTAGASDSGAGGGTSVSGAGSGGGGEGGAGAGGAGGSDCTRDASCLTDDGLVARYFLDEAKAGSAPTQVEDAAEAPMPLALTYGPEMSFADDGAAHSGLSWTAVAADSRASAAIDGTKIHAALHGSTTGTIEAVLHIAEVVLDGSRIVHIGSGTESGRFTLRSEQPGQIELWWNGTNCGGAWDAALPERAVVHGVLDTTVQEPAADRVRLYVNGALAPRSDPIVGYCAMHKRVPPLDAALDLAEGRHLVLGNRELGGRSYSGAMYYAALYAKALTAAEIEQNAAALLVSDDSAGR</sequence>
<evidence type="ECO:0008006" key="5">
    <source>
        <dbReference type="Google" id="ProtNLM"/>
    </source>
</evidence>